<accession>A0A2A6D324</accession>
<dbReference type="EnsemblMetazoa" id="PPA20776.1">
    <property type="protein sequence ID" value="PPA20776.1"/>
    <property type="gene ID" value="WBGene00110330"/>
</dbReference>
<dbReference type="AlphaFoldDB" id="A0A2A6D324"/>
<sequence length="65" mass="7587">MIVQSLRICILFIAFVFACDAMVGQYFYGGNRVMASNPYYKYYRPYPWVLAYQGPYMSADTIYGK</sequence>
<evidence type="ECO:0000313" key="1">
    <source>
        <dbReference type="EnsemblMetazoa" id="PPA20776.1"/>
    </source>
</evidence>
<gene>
    <name evidence="1" type="primary">WBGene00110330</name>
</gene>
<accession>A0A8R1YHR0</accession>
<reference evidence="1" key="2">
    <citation type="submission" date="2022-06" db="UniProtKB">
        <authorList>
            <consortium name="EnsemblMetazoa"/>
        </authorList>
    </citation>
    <scope>IDENTIFICATION</scope>
    <source>
        <strain evidence="1">PS312</strain>
    </source>
</reference>
<protein>
    <submittedName>
        <fullName evidence="1">Uncharacterized protein</fullName>
    </submittedName>
</protein>
<dbReference type="Proteomes" id="UP000005239">
    <property type="component" value="Unassembled WGS sequence"/>
</dbReference>
<reference evidence="2" key="1">
    <citation type="journal article" date="2008" name="Nat. Genet.">
        <title>The Pristionchus pacificus genome provides a unique perspective on nematode lifestyle and parasitism.</title>
        <authorList>
            <person name="Dieterich C."/>
            <person name="Clifton S.W."/>
            <person name="Schuster L.N."/>
            <person name="Chinwalla A."/>
            <person name="Delehaunty K."/>
            <person name="Dinkelacker I."/>
            <person name="Fulton L."/>
            <person name="Fulton R."/>
            <person name="Godfrey J."/>
            <person name="Minx P."/>
            <person name="Mitreva M."/>
            <person name="Roeseler W."/>
            <person name="Tian H."/>
            <person name="Witte H."/>
            <person name="Yang S.P."/>
            <person name="Wilson R.K."/>
            <person name="Sommer R.J."/>
        </authorList>
    </citation>
    <scope>NUCLEOTIDE SEQUENCE [LARGE SCALE GENOMIC DNA]</scope>
    <source>
        <strain evidence="2">PS312</strain>
    </source>
</reference>
<dbReference type="PROSITE" id="PS51257">
    <property type="entry name" value="PROKAR_LIPOPROTEIN"/>
    <property type="match status" value="1"/>
</dbReference>
<name>A0A2A6D324_PRIPA</name>
<proteinExistence type="predicted"/>
<keyword evidence="2" id="KW-1185">Reference proteome</keyword>
<organism evidence="1 2">
    <name type="scientific">Pristionchus pacificus</name>
    <name type="common">Parasitic nematode worm</name>
    <dbReference type="NCBI Taxonomy" id="54126"/>
    <lineage>
        <taxon>Eukaryota</taxon>
        <taxon>Metazoa</taxon>
        <taxon>Ecdysozoa</taxon>
        <taxon>Nematoda</taxon>
        <taxon>Chromadorea</taxon>
        <taxon>Rhabditida</taxon>
        <taxon>Rhabditina</taxon>
        <taxon>Diplogasteromorpha</taxon>
        <taxon>Diplogasteroidea</taxon>
        <taxon>Neodiplogasteridae</taxon>
        <taxon>Pristionchus</taxon>
    </lineage>
</organism>
<evidence type="ECO:0000313" key="2">
    <source>
        <dbReference type="Proteomes" id="UP000005239"/>
    </source>
</evidence>